<dbReference type="Gene3D" id="3.40.630.30">
    <property type="match status" value="1"/>
</dbReference>
<dbReference type="InterPro" id="IPR039840">
    <property type="entry name" value="NAA80"/>
</dbReference>
<organism evidence="2 3">
    <name type="scientific">Clostridium cellulovorans (strain ATCC 35296 / DSM 3052 / OCM 3 / 743B)</name>
    <dbReference type="NCBI Taxonomy" id="573061"/>
    <lineage>
        <taxon>Bacteria</taxon>
        <taxon>Bacillati</taxon>
        <taxon>Bacillota</taxon>
        <taxon>Clostridia</taxon>
        <taxon>Eubacteriales</taxon>
        <taxon>Clostridiaceae</taxon>
        <taxon>Clostridium</taxon>
    </lineage>
</organism>
<dbReference type="GO" id="GO:0005737">
    <property type="term" value="C:cytoplasm"/>
    <property type="evidence" value="ECO:0007669"/>
    <property type="project" value="TreeGrafter"/>
</dbReference>
<keyword evidence="2" id="KW-0808">Transferase</keyword>
<dbReference type="SUPFAM" id="SSF55729">
    <property type="entry name" value="Acyl-CoA N-acyltransferases (Nat)"/>
    <property type="match status" value="1"/>
</dbReference>
<dbReference type="STRING" id="573061.Clocel_3294"/>
<dbReference type="Pfam" id="PF00583">
    <property type="entry name" value="Acetyltransf_1"/>
    <property type="match status" value="1"/>
</dbReference>
<dbReference type="AlphaFoldDB" id="D9SV01"/>
<proteinExistence type="predicted"/>
<gene>
    <name evidence="2" type="ordered locus">Clocel_3294</name>
</gene>
<dbReference type="PROSITE" id="PS51186">
    <property type="entry name" value="GNAT"/>
    <property type="match status" value="1"/>
</dbReference>
<evidence type="ECO:0000313" key="3">
    <source>
        <dbReference type="Proteomes" id="UP000002730"/>
    </source>
</evidence>
<dbReference type="HOGENOM" id="CLU_117112_0_0_9"/>
<keyword evidence="3" id="KW-1185">Reference proteome</keyword>
<dbReference type="CDD" id="cd04301">
    <property type="entry name" value="NAT_SF"/>
    <property type="match status" value="1"/>
</dbReference>
<dbReference type="EMBL" id="CP002160">
    <property type="protein sequence ID" value="ADL52976.1"/>
    <property type="molecule type" value="Genomic_DNA"/>
</dbReference>
<dbReference type="GO" id="GO:0008080">
    <property type="term" value="F:N-acetyltransferase activity"/>
    <property type="evidence" value="ECO:0007669"/>
    <property type="project" value="InterPro"/>
</dbReference>
<dbReference type="Proteomes" id="UP000002730">
    <property type="component" value="Chromosome"/>
</dbReference>
<dbReference type="PANTHER" id="PTHR13538">
    <property type="entry name" value="N-ACETYLTRANSFERASE 6"/>
    <property type="match status" value="1"/>
</dbReference>
<sequence length="155" mass="18012">MIDKNIKIISLHEKPQLANEVIDYANKNWPPISKYFTEVVQQVLDTDESLPKCFILLKNQRIIGLYTLVNQDLVERKDLSPWIAMIFIDEKERAQGLCKEILLHGRRIAGDLGFDKVYLSTNHIGLYEKYGFKEIALDMFVWGRPAKIYEHSSIS</sequence>
<dbReference type="PANTHER" id="PTHR13538:SF4">
    <property type="entry name" value="N-ALPHA-ACETYLTRANSFERASE 80"/>
    <property type="match status" value="1"/>
</dbReference>
<name>D9SV01_CLOC7</name>
<evidence type="ECO:0000259" key="1">
    <source>
        <dbReference type="PROSITE" id="PS51186"/>
    </source>
</evidence>
<dbReference type="KEGG" id="ccb:Clocel_3294"/>
<accession>D9SV01</accession>
<dbReference type="InterPro" id="IPR016181">
    <property type="entry name" value="Acyl_CoA_acyltransferase"/>
</dbReference>
<feature type="domain" description="N-acetyltransferase" evidence="1">
    <location>
        <begin position="6"/>
        <end position="155"/>
    </location>
</feature>
<protein>
    <submittedName>
        <fullName evidence="2">GCN5-related N-acetyltransferase</fullName>
    </submittedName>
</protein>
<dbReference type="InterPro" id="IPR000182">
    <property type="entry name" value="GNAT_dom"/>
</dbReference>
<dbReference type="RefSeq" id="WP_010073369.1">
    <property type="nucleotide sequence ID" value="NC_014393.1"/>
</dbReference>
<dbReference type="eggNOG" id="COG1246">
    <property type="taxonomic scope" value="Bacteria"/>
</dbReference>
<dbReference type="OrthoDB" id="9789053at2"/>
<dbReference type="GO" id="GO:1905502">
    <property type="term" value="F:acetyl-CoA binding"/>
    <property type="evidence" value="ECO:0007669"/>
    <property type="project" value="TreeGrafter"/>
</dbReference>
<reference evidence="2 3" key="1">
    <citation type="submission" date="2010-08" db="EMBL/GenBank/DDBJ databases">
        <title>Complete sequence of Clostridium cellulovorans 743B.</title>
        <authorList>
            <consortium name="US DOE Joint Genome Institute"/>
            <person name="Lucas S."/>
            <person name="Copeland A."/>
            <person name="Lapidus A."/>
            <person name="Cheng J.-F."/>
            <person name="Bruce D."/>
            <person name="Goodwin L."/>
            <person name="Pitluck S."/>
            <person name="Chertkov O."/>
            <person name="Detter J.C."/>
            <person name="Han C."/>
            <person name="Tapia R."/>
            <person name="Land M."/>
            <person name="Hauser L."/>
            <person name="Chang Y.-J."/>
            <person name="Jeffries C."/>
            <person name="Kyrpides N."/>
            <person name="Ivanova N."/>
            <person name="Mikhailova N."/>
            <person name="Hemme C.L."/>
            <person name="Woyke T."/>
        </authorList>
    </citation>
    <scope>NUCLEOTIDE SEQUENCE [LARGE SCALE GENOMIC DNA]</scope>
    <source>
        <strain evidence="3">ATCC 35296 / DSM 3052 / OCM 3 / 743B</strain>
    </source>
</reference>
<evidence type="ECO:0000313" key="2">
    <source>
        <dbReference type="EMBL" id="ADL52976.1"/>
    </source>
</evidence>